<dbReference type="EMBL" id="MNUE01000038">
    <property type="protein sequence ID" value="OJD32430.1"/>
    <property type="molecule type" value="Genomic_DNA"/>
</dbReference>
<keyword evidence="4" id="KW-0862">Zinc</keyword>
<dbReference type="GO" id="GO:0005524">
    <property type="term" value="F:ATP binding"/>
    <property type="evidence" value="ECO:0007669"/>
    <property type="project" value="InterPro"/>
</dbReference>
<feature type="compositionally biased region" description="Low complexity" evidence="6">
    <location>
        <begin position="1206"/>
        <end position="1215"/>
    </location>
</feature>
<dbReference type="GO" id="GO:0016787">
    <property type="term" value="F:hydrolase activity"/>
    <property type="evidence" value="ECO:0007669"/>
    <property type="project" value="UniProtKB-KW"/>
</dbReference>
<dbReference type="SMART" id="SM00487">
    <property type="entry name" value="DEXDc"/>
    <property type="match status" value="1"/>
</dbReference>
<dbReference type="InterPro" id="IPR038718">
    <property type="entry name" value="SNF2-like_sf"/>
</dbReference>
<evidence type="ECO:0000256" key="3">
    <source>
        <dbReference type="ARBA" id="ARBA00022840"/>
    </source>
</evidence>
<dbReference type="CDD" id="cd18070">
    <property type="entry name" value="DEXQc_SHPRH"/>
    <property type="match status" value="1"/>
</dbReference>
<feature type="domain" description="Helicase C-terminal" evidence="8">
    <location>
        <begin position="1242"/>
        <end position="1399"/>
    </location>
</feature>
<dbReference type="Pfam" id="PF00176">
    <property type="entry name" value="SNF2-rel_dom"/>
    <property type="match status" value="1"/>
</dbReference>
<dbReference type="SUPFAM" id="SSF52540">
    <property type="entry name" value="P-loop containing nucleoside triphosphate hydrolases"/>
    <property type="match status" value="2"/>
</dbReference>
<feature type="region of interest" description="Disordered" evidence="6">
    <location>
        <begin position="738"/>
        <end position="765"/>
    </location>
</feature>
<dbReference type="GeneID" id="31015534"/>
<dbReference type="InterPro" id="IPR027417">
    <property type="entry name" value="P-loop_NTPase"/>
</dbReference>
<dbReference type="SUPFAM" id="SSF57850">
    <property type="entry name" value="RING/U-box"/>
    <property type="match status" value="1"/>
</dbReference>
<dbReference type="GO" id="GO:0006974">
    <property type="term" value="P:DNA damage response"/>
    <property type="evidence" value="ECO:0007669"/>
    <property type="project" value="TreeGrafter"/>
</dbReference>
<dbReference type="GO" id="GO:0008270">
    <property type="term" value="F:zinc ion binding"/>
    <property type="evidence" value="ECO:0007669"/>
    <property type="project" value="UniProtKB-KW"/>
</dbReference>
<dbReference type="CDD" id="cd18793">
    <property type="entry name" value="SF2_C_SNF"/>
    <property type="match status" value="1"/>
</dbReference>
<dbReference type="InterPro" id="IPR013083">
    <property type="entry name" value="Znf_RING/FYVE/PHD"/>
</dbReference>
<keyword evidence="3" id="KW-0067">ATP-binding</keyword>
<evidence type="ECO:0000313" key="10">
    <source>
        <dbReference type="Proteomes" id="UP000183809"/>
    </source>
</evidence>
<dbReference type="OrthoDB" id="5330228at2759"/>
<dbReference type="InterPro" id="IPR001650">
    <property type="entry name" value="Helicase_C-like"/>
</dbReference>
<keyword evidence="9" id="KW-0347">Helicase</keyword>
<dbReference type="Pfam" id="PF26021">
    <property type="entry name" value="Ferritin_C144_05"/>
    <property type="match status" value="1"/>
</dbReference>
<evidence type="ECO:0000259" key="8">
    <source>
        <dbReference type="PROSITE" id="PS51194"/>
    </source>
</evidence>
<keyword evidence="10" id="KW-1185">Reference proteome</keyword>
<evidence type="ECO:0000256" key="5">
    <source>
        <dbReference type="SAM" id="Coils"/>
    </source>
</evidence>
<dbReference type="Proteomes" id="UP000183809">
    <property type="component" value="Unassembled WGS sequence"/>
</dbReference>
<keyword evidence="4" id="KW-0479">Metal-binding</keyword>
<dbReference type="GO" id="GO:0000209">
    <property type="term" value="P:protein polyubiquitination"/>
    <property type="evidence" value="ECO:0007669"/>
    <property type="project" value="TreeGrafter"/>
</dbReference>
<evidence type="ECO:0000256" key="4">
    <source>
        <dbReference type="PROSITE-ProRule" id="PRU00175"/>
    </source>
</evidence>
<accession>A0A1J9QTY0</accession>
<dbReference type="Pfam" id="PF13639">
    <property type="entry name" value="zf-RING_2"/>
    <property type="match status" value="1"/>
</dbReference>
<evidence type="ECO:0000256" key="2">
    <source>
        <dbReference type="ARBA" id="ARBA00022801"/>
    </source>
</evidence>
<sequence>MGSVLHLATNVQAAEVFSSEGRNSAPSQHAAAIFCDYCWPPLHPDPSGSGEPPNKRRRVIADASTATGDAGRGRPDHVCLSRISFELVFSDREHVLATTRQAPDLLVAGVELTSASTLRLQLSRSDSPKTLAVALAAQQPLEPALAHLDWIVRFLNAGPSTKKNTPISRVLSTRVSVTPASSDAPNPCAELQFLWAVGIEAEESSRANSTIAALEKEVLSYYFPPSNTSEVPWTIQSFYESVHVPPKDSTQTPDMPNDLLTCTLYPFQRRSVQWMLQREAARLSAGSVAPLEDDHARPADPALSFEPSFDCNKRQCFVSHMRRMVITHGSSLSDDETARNRGILAEEMGLGKTVELTALICLHRRTTQQPTVFDRYTCSEVAASGATLIITPPGILEQWKSELSTHAPQLKVFHYRGMPPITAAKKQTDSDMVKELLKYDVVITTYHVLSREIHYANTAPKRDLRRQKQYEPRRSPLVQISWWRCCLDEAQMIESGVSQAATVARVIPRINAWAVSGTPVRKNVHDLLGLLIFLRLEPFCSSKSLWSRIDKKHFHNLFSTIALRHTKDQVREELRLPPQKRIVMLVPFTPIEEQNYSQLFQQLCEDCGLDPEGKPVEDDFDSDDPRILEKLRGWLTRLRQTCLHPQVGGRNRRALGRGNAPLRTVDEVLDVMIEQNDTLVRAEEREHVLAQITRGHILGFVKNDTRRSLKALDIYNAALEQAEVFVADARRDLAEEAASLNTDGANLDDKTGSESDGEEEDKDEKNFGRMAVLRKALRSALEVQHICTFYVASAYYQIKTNEDLTEPESDAFRELEESETRYYDQAKAIRKELLRESHSRAERAMRKIKAQAESPVSEIPLSDDHGGIENQRILEKMDRLTESLNEQGAQLNEWRQKAASILLMPLVDEDDGETTGEEYEASTKAQDELQAYITMLRAIIADRHRLLTGQTNNFVGEETNAARKQARDGAGPAPELLMELAAKRDRLKPTDGDDSLRGIIAEVRSLATTLQWSSENRNARANAELKLAEMQLENTGRVFNAEIKKLAELEKELETNRSCMNLRVEFYRQLQVLSDQLRPYKEELDDELDQEALHSQRQKEQRTADRLAGLKTKQRFLLHLKNESKEQEGPRLCVICQNDFDIGVLTICGHQYCKECFTVWSRQHHTCPLCKRRLNLKRDFHEITYKPKELRAKEEHQVVPLPDGPSSSETSSSSIYTELSQSTMDEIKTLDLNGSFGTKVDTLARHLLWIRQNDPGSKSVVFSQYGDFLKVLGDAFRQFKIGFSNIAEKGSIEKFKQDASAECFLLDAKSDASGLNLVNASYVFLMEPLINAAIELQAIARIHRIGQQRATTVFMYLAVDTVEENIYKISVQRRLEHMAGQAKGKWRSDSSVPAVQEKELDAANTLEMQQAPVSRLLVQKKGGGEVVSSEDVWGCLFGRGDGRRRAKASGASRAVEVEVGRFLRGAAAEGRTGQ</sequence>
<proteinExistence type="predicted"/>
<evidence type="ECO:0000259" key="7">
    <source>
        <dbReference type="PROSITE" id="PS50089"/>
    </source>
</evidence>
<reference evidence="9 10" key="1">
    <citation type="submission" date="2016-10" db="EMBL/GenBank/DDBJ databases">
        <title>Proteomics and genomics reveal pathogen-plant mechanisms compatible with a hemibiotrophic lifestyle of Diplodia corticola.</title>
        <authorList>
            <person name="Fernandes I."/>
            <person name="De Jonge R."/>
            <person name="Van De Peer Y."/>
            <person name="Devreese B."/>
            <person name="Alves A."/>
            <person name="Esteves A.C."/>
        </authorList>
    </citation>
    <scope>NUCLEOTIDE SEQUENCE [LARGE SCALE GENOMIC DNA]</scope>
    <source>
        <strain evidence="9 10">CBS 112549</strain>
    </source>
</reference>
<keyword evidence="5" id="KW-0175">Coiled coil</keyword>
<organism evidence="9 10">
    <name type="scientific">Diplodia corticola</name>
    <dbReference type="NCBI Taxonomy" id="236234"/>
    <lineage>
        <taxon>Eukaryota</taxon>
        <taxon>Fungi</taxon>
        <taxon>Dikarya</taxon>
        <taxon>Ascomycota</taxon>
        <taxon>Pezizomycotina</taxon>
        <taxon>Dothideomycetes</taxon>
        <taxon>Dothideomycetes incertae sedis</taxon>
        <taxon>Botryosphaeriales</taxon>
        <taxon>Botryosphaeriaceae</taxon>
        <taxon>Diplodia</taxon>
    </lineage>
</organism>
<evidence type="ECO:0000313" key="9">
    <source>
        <dbReference type="EMBL" id="OJD32430.1"/>
    </source>
</evidence>
<name>A0A1J9QTY0_9PEZI</name>
<dbReference type="PROSITE" id="PS51194">
    <property type="entry name" value="HELICASE_CTER"/>
    <property type="match status" value="1"/>
</dbReference>
<keyword evidence="1" id="KW-0547">Nucleotide-binding</keyword>
<keyword evidence="4" id="KW-0863">Zinc-finger</keyword>
<dbReference type="Pfam" id="PF00271">
    <property type="entry name" value="Helicase_C"/>
    <property type="match status" value="1"/>
</dbReference>
<evidence type="ECO:0000256" key="6">
    <source>
        <dbReference type="SAM" id="MobiDB-lite"/>
    </source>
</evidence>
<dbReference type="PANTHER" id="PTHR45865:SF1">
    <property type="entry name" value="E3 UBIQUITIN-PROTEIN LIGASE SHPRH"/>
    <property type="match status" value="1"/>
</dbReference>
<comment type="caution">
    <text evidence="9">The sequence shown here is derived from an EMBL/GenBank/DDBJ whole genome shotgun (WGS) entry which is preliminary data.</text>
</comment>
<dbReference type="InterPro" id="IPR052583">
    <property type="entry name" value="ATP-helicase/E3_Ub-Ligase"/>
</dbReference>
<evidence type="ECO:0000256" key="1">
    <source>
        <dbReference type="ARBA" id="ARBA00022741"/>
    </source>
</evidence>
<dbReference type="RefSeq" id="XP_020128690.1">
    <property type="nucleotide sequence ID" value="XM_020275273.1"/>
</dbReference>
<dbReference type="InterPro" id="IPR014001">
    <property type="entry name" value="Helicase_ATP-bd"/>
</dbReference>
<feature type="coiled-coil region" evidence="5">
    <location>
        <begin position="831"/>
        <end position="897"/>
    </location>
</feature>
<feature type="domain" description="RING-type" evidence="7">
    <location>
        <begin position="1133"/>
        <end position="1171"/>
    </location>
</feature>
<dbReference type="SMART" id="SM00184">
    <property type="entry name" value="RING"/>
    <property type="match status" value="1"/>
</dbReference>
<dbReference type="Gene3D" id="3.40.50.10810">
    <property type="entry name" value="Tandem AAA-ATPase domain"/>
    <property type="match status" value="1"/>
</dbReference>
<dbReference type="GO" id="GO:0061630">
    <property type="term" value="F:ubiquitin protein ligase activity"/>
    <property type="evidence" value="ECO:0007669"/>
    <property type="project" value="TreeGrafter"/>
</dbReference>
<dbReference type="GO" id="GO:0005634">
    <property type="term" value="C:nucleus"/>
    <property type="evidence" value="ECO:0007669"/>
    <property type="project" value="TreeGrafter"/>
</dbReference>
<dbReference type="STRING" id="236234.A0A1J9QTY0"/>
<dbReference type="InterPro" id="IPR001841">
    <property type="entry name" value="Znf_RING"/>
</dbReference>
<dbReference type="GO" id="GO:0004386">
    <property type="term" value="F:helicase activity"/>
    <property type="evidence" value="ECO:0007669"/>
    <property type="project" value="UniProtKB-KW"/>
</dbReference>
<dbReference type="PANTHER" id="PTHR45865">
    <property type="entry name" value="E3 UBIQUITIN-PROTEIN LIGASE SHPRH FAMILY MEMBER"/>
    <property type="match status" value="1"/>
</dbReference>
<keyword evidence="2" id="KW-0378">Hydrolase</keyword>
<feature type="region of interest" description="Disordered" evidence="6">
    <location>
        <begin position="1194"/>
        <end position="1215"/>
    </location>
</feature>
<dbReference type="InterPro" id="IPR059033">
    <property type="entry name" value="C144_05_dom"/>
</dbReference>
<protein>
    <submittedName>
        <fullName evidence="9">Snf2 family helicase atpase</fullName>
    </submittedName>
</protein>
<dbReference type="Gene3D" id="3.40.50.300">
    <property type="entry name" value="P-loop containing nucleotide triphosphate hydrolases"/>
    <property type="match status" value="1"/>
</dbReference>
<dbReference type="PROSITE" id="PS50089">
    <property type="entry name" value="ZF_RING_2"/>
    <property type="match status" value="1"/>
</dbReference>
<gene>
    <name evidence="9" type="ORF">BKCO1_3800061</name>
</gene>
<dbReference type="InterPro" id="IPR049730">
    <property type="entry name" value="SNF2/RAD54-like_C"/>
</dbReference>
<dbReference type="InterPro" id="IPR000330">
    <property type="entry name" value="SNF2_N"/>
</dbReference>
<dbReference type="FunFam" id="3.40.50.10810:FF:000059">
    <property type="entry name" value="SNF2 family helicase/ATPase, putative"/>
    <property type="match status" value="1"/>
</dbReference>
<dbReference type="Gene3D" id="3.30.40.10">
    <property type="entry name" value="Zinc/RING finger domain, C3HC4 (zinc finger)"/>
    <property type="match status" value="1"/>
</dbReference>